<evidence type="ECO:0000256" key="1">
    <source>
        <dbReference type="SAM" id="MobiDB-lite"/>
    </source>
</evidence>
<organism evidence="2 3">
    <name type="scientific">Croceicoccus esteveae</name>
    <dbReference type="NCBI Taxonomy" id="3075597"/>
    <lineage>
        <taxon>Bacteria</taxon>
        <taxon>Pseudomonadati</taxon>
        <taxon>Pseudomonadota</taxon>
        <taxon>Alphaproteobacteria</taxon>
        <taxon>Sphingomonadales</taxon>
        <taxon>Erythrobacteraceae</taxon>
        <taxon>Croceicoccus</taxon>
    </lineage>
</organism>
<dbReference type="PIRSF" id="PIRSF032131">
    <property type="entry name" value="UCP032131"/>
    <property type="match status" value="1"/>
</dbReference>
<feature type="region of interest" description="Disordered" evidence="1">
    <location>
        <begin position="51"/>
        <end position="88"/>
    </location>
</feature>
<protein>
    <submittedName>
        <fullName evidence="2">DUF1178 family protein</fullName>
    </submittedName>
</protein>
<dbReference type="InterPro" id="IPR009562">
    <property type="entry name" value="DUF1178"/>
</dbReference>
<evidence type="ECO:0000313" key="2">
    <source>
        <dbReference type="EMBL" id="MDT0575471.1"/>
    </source>
</evidence>
<name>A0ABU2ZFU7_9SPHN</name>
<accession>A0ABU2ZFU7</accession>
<keyword evidence="3" id="KW-1185">Reference proteome</keyword>
<dbReference type="EMBL" id="JAVRHS010000002">
    <property type="protein sequence ID" value="MDT0575471.1"/>
    <property type="molecule type" value="Genomic_DNA"/>
</dbReference>
<dbReference type="Pfam" id="PF06676">
    <property type="entry name" value="DUF1178"/>
    <property type="match status" value="1"/>
</dbReference>
<dbReference type="RefSeq" id="WP_311340030.1">
    <property type="nucleotide sequence ID" value="NZ_JAVRHS010000002.1"/>
</dbReference>
<comment type="caution">
    <text evidence="2">The sequence shown here is derived from an EMBL/GenBank/DDBJ whole genome shotgun (WGS) entry which is preliminary data.</text>
</comment>
<sequence length="167" mass="18105">MIVFDLSCCLCEHRFETWFRSSADFAQQQTRGLLLCPQCGNNNVQKAVMAPAVSRKGNSADPQRQTSDEPSPAMSGKQISAPAAPSPLPAEARKVLSAFVDMQREALSKSRWVGPAFADQARAMHYGEQEPELIHGQASAKQARELADEGVEVAPILFPLAPPDSVN</sequence>
<dbReference type="Proteomes" id="UP001259803">
    <property type="component" value="Unassembled WGS sequence"/>
</dbReference>
<feature type="compositionally biased region" description="Polar residues" evidence="1">
    <location>
        <begin position="56"/>
        <end position="69"/>
    </location>
</feature>
<reference evidence="2 3" key="1">
    <citation type="submission" date="2023-09" db="EMBL/GenBank/DDBJ databases">
        <authorList>
            <person name="Rey-Velasco X."/>
        </authorList>
    </citation>
    <scope>NUCLEOTIDE SEQUENCE [LARGE SCALE GENOMIC DNA]</scope>
    <source>
        <strain evidence="2 3">F390</strain>
    </source>
</reference>
<evidence type="ECO:0000313" key="3">
    <source>
        <dbReference type="Proteomes" id="UP001259803"/>
    </source>
</evidence>
<proteinExistence type="predicted"/>
<gene>
    <name evidence="2" type="ORF">RM533_04675</name>
</gene>